<dbReference type="PANTHER" id="PTHR14969:SF13">
    <property type="entry name" value="AT30094P"/>
    <property type="match status" value="1"/>
</dbReference>
<feature type="transmembrane region" description="Helical" evidence="1">
    <location>
        <begin position="149"/>
        <end position="170"/>
    </location>
</feature>
<dbReference type="RefSeq" id="WP_047809971.1">
    <property type="nucleotide sequence ID" value="NZ_LDZY01000006.1"/>
</dbReference>
<proteinExistence type="predicted"/>
<dbReference type="Proteomes" id="UP000036356">
    <property type="component" value="Unassembled WGS sequence"/>
</dbReference>
<dbReference type="InterPro" id="IPR036938">
    <property type="entry name" value="PAP2/HPO_sf"/>
</dbReference>
<dbReference type="InterPro" id="IPR000326">
    <property type="entry name" value="PAP2/HPO"/>
</dbReference>
<dbReference type="EMBL" id="LDZY01000006">
    <property type="protein sequence ID" value="KLU66086.1"/>
    <property type="molecule type" value="Genomic_DNA"/>
</dbReference>
<evidence type="ECO:0000313" key="4">
    <source>
        <dbReference type="Proteomes" id="UP000036356"/>
    </source>
</evidence>
<dbReference type="STRING" id="476652.DEAC_c21250"/>
<dbReference type="Pfam" id="PF01569">
    <property type="entry name" value="PAP2"/>
    <property type="match status" value="1"/>
</dbReference>
<dbReference type="PANTHER" id="PTHR14969">
    <property type="entry name" value="SPHINGOSINE-1-PHOSPHATE PHOSPHOHYDROLASE"/>
    <property type="match status" value="1"/>
</dbReference>
<comment type="caution">
    <text evidence="3">The sequence shown here is derived from an EMBL/GenBank/DDBJ whole genome shotgun (WGS) entry which is preliminary data.</text>
</comment>
<keyword evidence="1" id="KW-0812">Transmembrane</keyword>
<organism evidence="3 4">
    <name type="scientific">Desulfosporosinus acididurans</name>
    <dbReference type="NCBI Taxonomy" id="476652"/>
    <lineage>
        <taxon>Bacteria</taxon>
        <taxon>Bacillati</taxon>
        <taxon>Bacillota</taxon>
        <taxon>Clostridia</taxon>
        <taxon>Eubacteriales</taxon>
        <taxon>Desulfitobacteriaceae</taxon>
        <taxon>Desulfosporosinus</taxon>
    </lineage>
</organism>
<dbReference type="PATRIC" id="fig|476652.3.peg.2199"/>
<protein>
    <submittedName>
        <fullName evidence="3">Undecaprenyl-diphosphatase BcrC</fullName>
        <ecNumber evidence="3">3.6.1.27</ecNumber>
    </submittedName>
</protein>
<keyword evidence="4" id="KW-1185">Reference proteome</keyword>
<dbReference type="AlphaFoldDB" id="A0A0J1IN25"/>
<keyword evidence="1" id="KW-1133">Transmembrane helix</keyword>
<accession>A0A0J1IN25</accession>
<dbReference type="Gene3D" id="1.20.144.10">
    <property type="entry name" value="Phosphatidic acid phosphatase type 2/haloperoxidase"/>
    <property type="match status" value="1"/>
</dbReference>
<dbReference type="SMART" id="SM00014">
    <property type="entry name" value="acidPPc"/>
    <property type="match status" value="1"/>
</dbReference>
<feature type="transmembrane region" description="Helical" evidence="1">
    <location>
        <begin position="25"/>
        <end position="46"/>
    </location>
</feature>
<feature type="transmembrane region" description="Helical" evidence="1">
    <location>
        <begin position="58"/>
        <end position="81"/>
    </location>
</feature>
<dbReference type="SUPFAM" id="SSF48317">
    <property type="entry name" value="Acid phosphatase/Vanadium-dependent haloperoxidase"/>
    <property type="match status" value="1"/>
</dbReference>
<evidence type="ECO:0000313" key="3">
    <source>
        <dbReference type="EMBL" id="KLU66086.1"/>
    </source>
</evidence>
<feature type="domain" description="Phosphatidic acid phosphatase type 2/haloperoxidase" evidence="2">
    <location>
        <begin position="59"/>
        <end position="170"/>
    </location>
</feature>
<keyword evidence="1" id="KW-0472">Membrane</keyword>
<evidence type="ECO:0000256" key="1">
    <source>
        <dbReference type="SAM" id="Phobius"/>
    </source>
</evidence>
<reference evidence="3 4" key="1">
    <citation type="submission" date="2015-06" db="EMBL/GenBank/DDBJ databases">
        <title>Draft genome of the moderately acidophilic sulfate reducer Candidatus Desulfosporosinus acididurans strain M1.</title>
        <authorList>
            <person name="Poehlein A."/>
            <person name="Petzsch P."/>
            <person name="Johnson B.D."/>
            <person name="Schloemann M."/>
            <person name="Daniel R."/>
            <person name="Muehling M."/>
        </authorList>
    </citation>
    <scope>NUCLEOTIDE SEQUENCE [LARGE SCALE GENOMIC DNA]</scope>
    <source>
        <strain evidence="3 4">M1</strain>
    </source>
</reference>
<dbReference type="GO" id="GO:0050380">
    <property type="term" value="F:undecaprenyl-diphosphatase activity"/>
    <property type="evidence" value="ECO:0007669"/>
    <property type="project" value="UniProtKB-EC"/>
</dbReference>
<sequence>MNSFDLRGYHLFNQFAGHHAILDKMFSFFAQYSLEVYVVLFIIAWFTMPKYETKQRHALLIMGLSGVLGLIINVLLSHIYFRPRPFTVLPKGTFTQLIHHSADASFPSDHTTGSFGFAAASWGKAPRWITTSFTILAILNGVGRLYVGVHWPTDVIAGMIIGMLCGRLLWKFSSFFQPITDFGLRLFHYGAFERNAFK</sequence>
<gene>
    <name evidence="3" type="primary">bcrC</name>
    <name evidence="3" type="ORF">DEAC_c21250</name>
</gene>
<dbReference type="EC" id="3.6.1.27" evidence="3"/>
<keyword evidence="3" id="KW-0378">Hydrolase</keyword>
<evidence type="ECO:0000259" key="2">
    <source>
        <dbReference type="SMART" id="SM00014"/>
    </source>
</evidence>
<name>A0A0J1IN25_9FIRM</name>